<protein>
    <submittedName>
        <fullName evidence="1">Helix-turn-helix DNA binding domain protein</fullName>
    </submittedName>
</protein>
<dbReference type="KEGG" id="vg:77936606"/>
<name>A0A5B8WG76_9CAUD</name>
<sequence length="898" mass="98966">MSDDIITTEEKPLPPYQYIRHEGILRKSGRYPWGSGETPHQRNKAFLDHVETLKRQGLTETQIAKGMDISTTQLRASKAIAKDEQHAAKVSQAQRLKATGMSNVAIGDEMGINESSVRALLDPAARARRDEVHSVADMLKEKVDKHQLIDIGVGVENQIGVSETKLKTAVAMLEEQGYKVYKRQVEQLGTGKQTTVKVLAGPESQYKDIYNLEIHPAKAYSPDGGKTFIEPKPPTNIDSKRVEVRYGPDGGAEMDGVIQVRRGVDDVSLGKSRYAQVRIAVDGTHYLKGMAMYTDDLPAGVDLRFNTNKTSTGNKLDAMKKQDPDDSLNPFGAVIKPNGQRGVMNIVNEEGDWGKWSKNLSSQMLSKQSPLLAKQQLDLAFKRRQDEYEEIMALQNPAIKKMLLEKFADTADSSAVHLKASALPRQGTQVILPINSLKDNEIYAPNFRPGEKVVLVRYPHGGIFEIPELTVNNQNREARAVLSDKEQGHARDAVGINSNVAARLSGADFDGDTVLVIPNNSRSVKTKSPLAELKDFDPQKMYPGYEGMKVMSDKQKQMGDVSNLITDMTIKQANDHEIARAVKHSMVVIDAEKHKLNYKQSALDNNIKELKAKYQGASNAGANTLISKATSQQNVLDRKLRSAKEGGPVDPVTGEKVYVRTGDGYTKTTVSKRTGEVTEKWIDKTNRSTKMAEAKDARELSSGTQMENVYADHANKLKALANQSRLDALNTPSVKYNPSANKAYAPQVDSLKAKLNTAYRNKPLERQAQLIANAEVKAKTQSHPNMDPAELKKLRNQAQKKARERTGAEKSQITFTDREWEAIQAGAISNNMLVNILKNSDIEQVKTLANPRATTTILPAKMARAQAMLKTGHTQAEIADQLGISTSTLSAALNVEGD</sequence>
<dbReference type="EMBL" id="MN183282">
    <property type="protein sequence ID" value="QED11734.1"/>
    <property type="molecule type" value="Genomic_DNA"/>
</dbReference>
<dbReference type="Gene3D" id="1.10.10.60">
    <property type="entry name" value="Homeodomain-like"/>
    <property type="match status" value="1"/>
</dbReference>
<proteinExistence type="predicted"/>
<organism evidence="1 2">
    <name type="scientific">Arthrobacter phage Qui</name>
    <dbReference type="NCBI Taxonomy" id="2603260"/>
    <lineage>
        <taxon>Viruses</taxon>
        <taxon>Duplodnaviria</taxon>
        <taxon>Heunggongvirae</taxon>
        <taxon>Uroviricota</taxon>
        <taxon>Caudoviricetes</taxon>
        <taxon>Quivirus</taxon>
        <taxon>Quivirus qui</taxon>
    </lineage>
</organism>
<dbReference type="RefSeq" id="YP_010660612.1">
    <property type="nucleotide sequence ID" value="NC_070877.1"/>
</dbReference>
<gene>
    <name evidence="1" type="primary">246</name>
    <name evidence="1" type="ORF">SEA_QUI_246</name>
</gene>
<accession>A0A5B8WG76</accession>
<keyword evidence="2" id="KW-1185">Reference proteome</keyword>
<evidence type="ECO:0000313" key="2">
    <source>
        <dbReference type="Proteomes" id="UP000321915"/>
    </source>
</evidence>
<dbReference type="GeneID" id="77936606"/>
<reference evidence="1 2" key="1">
    <citation type="submission" date="2019-07" db="EMBL/GenBank/DDBJ databases">
        <authorList>
            <person name="Abdullah A."/>
            <person name="Lima G.C."/>
            <person name="Cuneo C.K."/>
            <person name="Ennest D.C."/>
            <person name="Fritz K.J."/>
            <person name="Johnson B.T."/>
            <person name="Larson S.M."/>
            <person name="Lemunyete M.N."/>
            <person name="Murray M.B."/>
            <person name="Osmond D.E."/>
            <person name="Patras K.A."/>
            <person name="Ransibrahmanakul S."/>
            <person name="Simpson K.A."/>
            <person name="Thull B.S."/>
            <person name="Wetzel S."/>
            <person name="Bonilla J.A."/>
            <person name="Klyczek K."/>
            <person name="Garlena R.A."/>
            <person name="Russell D.A."/>
            <person name="Pope W.H."/>
            <person name="Jacobs-Sera D."/>
            <person name="Hatfull G.F."/>
        </authorList>
    </citation>
    <scope>NUCLEOTIDE SEQUENCE [LARGE SCALE GENOMIC DNA]</scope>
</reference>
<dbReference type="Proteomes" id="UP000321915">
    <property type="component" value="Segment"/>
</dbReference>
<evidence type="ECO:0000313" key="1">
    <source>
        <dbReference type="EMBL" id="QED11734.1"/>
    </source>
</evidence>